<dbReference type="STRING" id="406100.SAMN04488052_104225"/>
<dbReference type="Gene3D" id="1.10.10.2250">
    <property type="match status" value="1"/>
</dbReference>
<gene>
    <name evidence="1" type="ORF">SAMN04488052_104225</name>
</gene>
<name>A0A1H8TI87_9GAMM</name>
<sequence>MSATEGEGRFDLPGLAEIFGELSRGRHLCAEDGRLYHELQEHEAAFEELFDRLGYRLQADERGFYYFQAQETQSVSGQTRRSAVFFLILVEALWADEGGAEPLEDLVMERSWSIADLPHLGRERYVEIMEQLDRTPDEDLLRDEVKRLVRFGFAAWNDDERFRFRAPALRFLDIAREVAEGLHAEAADEVPVREVQA</sequence>
<dbReference type="InterPro" id="IPR053841">
    <property type="entry name" value="MksE"/>
</dbReference>
<organism evidence="1 2">
    <name type="scientific">Aquisalimonas asiatica</name>
    <dbReference type="NCBI Taxonomy" id="406100"/>
    <lineage>
        <taxon>Bacteria</taxon>
        <taxon>Pseudomonadati</taxon>
        <taxon>Pseudomonadota</taxon>
        <taxon>Gammaproteobacteria</taxon>
        <taxon>Chromatiales</taxon>
        <taxon>Ectothiorhodospiraceae</taxon>
        <taxon>Aquisalimonas</taxon>
    </lineage>
</organism>
<dbReference type="EMBL" id="FOEG01000004">
    <property type="protein sequence ID" value="SEO90810.1"/>
    <property type="molecule type" value="Genomic_DNA"/>
</dbReference>
<dbReference type="OrthoDB" id="5567958at2"/>
<dbReference type="Pfam" id="PF21980">
    <property type="entry name" value="MksE"/>
    <property type="match status" value="1"/>
</dbReference>
<dbReference type="Proteomes" id="UP000199657">
    <property type="component" value="Unassembled WGS sequence"/>
</dbReference>
<dbReference type="AlphaFoldDB" id="A0A1H8TI87"/>
<accession>A0A1H8TI87</accession>
<keyword evidence="2" id="KW-1185">Reference proteome</keyword>
<dbReference type="InterPro" id="IPR042038">
    <property type="entry name" value="MukE_N"/>
</dbReference>
<dbReference type="RefSeq" id="WP_091643562.1">
    <property type="nucleotide sequence ID" value="NZ_FOEG01000004.1"/>
</dbReference>
<reference evidence="1 2" key="1">
    <citation type="submission" date="2016-10" db="EMBL/GenBank/DDBJ databases">
        <authorList>
            <person name="de Groot N.N."/>
        </authorList>
    </citation>
    <scope>NUCLEOTIDE SEQUENCE [LARGE SCALE GENOMIC DNA]</scope>
    <source>
        <strain evidence="1 2">CGMCC 1.6291</strain>
    </source>
</reference>
<proteinExistence type="predicted"/>
<evidence type="ECO:0008006" key="3">
    <source>
        <dbReference type="Google" id="ProtNLM"/>
    </source>
</evidence>
<protein>
    <recommendedName>
        <fullName evidence="3">DUF4194 domain-containing protein</fullName>
    </recommendedName>
</protein>
<evidence type="ECO:0000313" key="2">
    <source>
        <dbReference type="Proteomes" id="UP000199657"/>
    </source>
</evidence>
<evidence type="ECO:0000313" key="1">
    <source>
        <dbReference type="EMBL" id="SEO90810.1"/>
    </source>
</evidence>